<gene>
    <name evidence="1" type="ORF">SASPL_119481</name>
</gene>
<dbReference type="PANTHER" id="PTHR28106">
    <property type="entry name" value="MITOCHONDRIAL ATPASE COMPLEX SUBUNIT ATP10"/>
    <property type="match status" value="1"/>
</dbReference>
<dbReference type="InterPro" id="IPR007849">
    <property type="entry name" value="ATP10"/>
</dbReference>
<dbReference type="PANTHER" id="PTHR28106:SF1">
    <property type="entry name" value="MITOCHONDRIAL ATPASE COMPLEX SUBUNIT ATP10"/>
    <property type="match status" value="1"/>
</dbReference>
<evidence type="ECO:0000313" key="1">
    <source>
        <dbReference type="EMBL" id="KAG6417327.1"/>
    </source>
</evidence>
<sequence>MLMAEACFLERLAHEAAVKQSRDRIKDEMSRSILTDMNEFEKHLLIVDFETWVQVSKANKVIVPAVSALKFPSLEVYFTNGSKLTLLVTSKEDEANLSSSNTAKLPLTSKTNDTNVLTSDTAETDIAKASLISLSFRESSQAMVDSWTSPCLKAFAHSSDVRLYEVLHLSLNSNHMLAGLPVKLIFCSYLALNS</sequence>
<dbReference type="AlphaFoldDB" id="A0A8X8ZU97"/>
<keyword evidence="2" id="KW-1185">Reference proteome</keyword>
<organism evidence="1">
    <name type="scientific">Salvia splendens</name>
    <name type="common">Scarlet sage</name>
    <dbReference type="NCBI Taxonomy" id="180675"/>
    <lineage>
        <taxon>Eukaryota</taxon>
        <taxon>Viridiplantae</taxon>
        <taxon>Streptophyta</taxon>
        <taxon>Embryophyta</taxon>
        <taxon>Tracheophyta</taxon>
        <taxon>Spermatophyta</taxon>
        <taxon>Magnoliopsida</taxon>
        <taxon>eudicotyledons</taxon>
        <taxon>Gunneridae</taxon>
        <taxon>Pentapetalae</taxon>
        <taxon>asterids</taxon>
        <taxon>lamiids</taxon>
        <taxon>Lamiales</taxon>
        <taxon>Lamiaceae</taxon>
        <taxon>Nepetoideae</taxon>
        <taxon>Mentheae</taxon>
        <taxon>Salviinae</taxon>
        <taxon>Salvia</taxon>
        <taxon>Salvia subgen. Calosphace</taxon>
        <taxon>core Calosphace</taxon>
    </lineage>
</organism>
<comment type="caution">
    <text evidence="1">The sequence shown here is derived from an EMBL/GenBank/DDBJ whole genome shotgun (WGS) entry which is preliminary data.</text>
</comment>
<dbReference type="GO" id="GO:0033615">
    <property type="term" value="P:mitochondrial proton-transporting ATP synthase complex assembly"/>
    <property type="evidence" value="ECO:0007669"/>
    <property type="project" value="TreeGrafter"/>
</dbReference>
<dbReference type="Proteomes" id="UP000298416">
    <property type="component" value="Unassembled WGS sequence"/>
</dbReference>
<reference evidence="1" key="2">
    <citation type="submission" date="2020-08" db="EMBL/GenBank/DDBJ databases">
        <title>Plant Genome Project.</title>
        <authorList>
            <person name="Zhang R.-G."/>
        </authorList>
    </citation>
    <scope>NUCLEOTIDE SEQUENCE</scope>
    <source>
        <strain evidence="1">Huo1</strain>
        <tissue evidence="1">Leaf</tissue>
    </source>
</reference>
<dbReference type="EMBL" id="PNBA02000007">
    <property type="protein sequence ID" value="KAG6417327.1"/>
    <property type="molecule type" value="Genomic_DNA"/>
</dbReference>
<proteinExistence type="predicted"/>
<reference evidence="1" key="1">
    <citation type="submission" date="2018-01" db="EMBL/GenBank/DDBJ databases">
        <authorList>
            <person name="Mao J.F."/>
        </authorList>
    </citation>
    <scope>NUCLEOTIDE SEQUENCE</scope>
    <source>
        <strain evidence="1">Huo1</strain>
        <tissue evidence="1">Leaf</tissue>
    </source>
</reference>
<protein>
    <submittedName>
        <fullName evidence="1">Uncharacterized protein</fullName>
    </submittedName>
</protein>
<accession>A0A8X8ZU97</accession>
<name>A0A8X8ZU97_SALSN</name>
<dbReference type="GO" id="GO:0005743">
    <property type="term" value="C:mitochondrial inner membrane"/>
    <property type="evidence" value="ECO:0007669"/>
    <property type="project" value="TreeGrafter"/>
</dbReference>
<evidence type="ECO:0000313" key="2">
    <source>
        <dbReference type="Proteomes" id="UP000298416"/>
    </source>
</evidence>